<feature type="transmembrane region" description="Helical" evidence="2">
    <location>
        <begin position="247"/>
        <end position="268"/>
    </location>
</feature>
<keyword evidence="2" id="KW-1133">Transmembrane helix</keyword>
<evidence type="ECO:0000313" key="6">
    <source>
        <dbReference type="Proteomes" id="UP001597068"/>
    </source>
</evidence>
<dbReference type="Proteomes" id="UP001597068">
    <property type="component" value="Unassembled WGS sequence"/>
</dbReference>
<reference evidence="6" key="1">
    <citation type="journal article" date="2019" name="Int. J. Syst. Evol. Microbiol.">
        <title>The Global Catalogue of Microorganisms (GCM) 10K type strain sequencing project: providing services to taxonomists for standard genome sequencing and annotation.</title>
        <authorList>
            <consortium name="The Broad Institute Genomics Platform"/>
            <consortium name="The Broad Institute Genome Sequencing Center for Infectious Disease"/>
            <person name="Wu L."/>
            <person name="Ma J."/>
        </authorList>
    </citation>
    <scope>NUCLEOTIDE SEQUENCE [LARGE SCALE GENOMIC DNA]</scope>
    <source>
        <strain evidence="6">CCUG 50873</strain>
    </source>
</reference>
<proteinExistence type="predicted"/>
<evidence type="ECO:0000259" key="3">
    <source>
        <dbReference type="Pfam" id="PF09972"/>
    </source>
</evidence>
<gene>
    <name evidence="5" type="ORF">ACFQ04_13270</name>
</gene>
<feature type="transmembrane region" description="Helical" evidence="2">
    <location>
        <begin position="425"/>
        <end position="442"/>
    </location>
</feature>
<dbReference type="Pfam" id="PF09972">
    <property type="entry name" value="DUF2207"/>
    <property type="match status" value="1"/>
</dbReference>
<feature type="domain" description="Predicted membrane protein YciQ-like C-terminal" evidence="4">
    <location>
        <begin position="282"/>
        <end position="505"/>
    </location>
</feature>
<evidence type="ECO:0000256" key="2">
    <source>
        <dbReference type="SAM" id="Phobius"/>
    </source>
</evidence>
<feature type="domain" description="DUF2207" evidence="3">
    <location>
        <begin position="40"/>
        <end position="221"/>
    </location>
</feature>
<feature type="transmembrane region" description="Helical" evidence="2">
    <location>
        <begin position="401"/>
        <end position="419"/>
    </location>
</feature>
<protein>
    <submittedName>
        <fullName evidence="5">DUF2207 domain-containing protein</fullName>
    </submittedName>
</protein>
<feature type="region of interest" description="Disordered" evidence="1">
    <location>
        <begin position="556"/>
        <end position="586"/>
    </location>
</feature>
<name>A0ABW3G7M5_9NOCA</name>
<evidence type="ECO:0000259" key="4">
    <source>
        <dbReference type="Pfam" id="PF20990"/>
    </source>
</evidence>
<accession>A0ABW3G7M5</accession>
<sequence length="586" mass="61064">MRRAITVVVGLLVAVGAMFIPLLSGAGDDSGSPTTETARIVDYSADFRVAADGRLRATETLDVDFPVSKHGIFRFFDVVDPSDHHVRLVPEDIAVTRDGRPDGLDVSTQSNGRYRVAKIGDADTTISGRHRYVIEYTIAGVLGRAENGAAGSQFYWNVIPGGWQMPITRSAIRVELPAAPRQTRCAVGTASTTGCTAQASGTTLTVTTGELEPHTPVTVQTAIDVPPPDRVSLPWTVAFDAVFGRSVPWAVVVGVLALLAAGVAGFIVRSTHEPEPAFPLMYAPPAGIGPAQGAFVMTEATSDDLFAATILEMGERGVATVAKQGDTWTIRGGESPTAPVDSVTQDVAASLGVRSGAEFVADPSDADAGRHLKDVRSGFDSALASWGRSSGLLEAARLAQGARLALILAAIVAAVIYIWNPLSMSLLGLPFAAFAVVCLPVLQPGAVTFRTKKGRDVWSQVGGFRRVLGTRSSEARFDFSGHRELYTQYIPWAVAFGVADVWAEKYRVQMGEDPPAPTWFAGGPGFYAGYGAGTFAAFPSDFSSSVSSAISSYEATQKSSSSSGGGFSGGGFSGGGGGGGGGGGSW</sequence>
<feature type="compositionally biased region" description="Gly residues" evidence="1">
    <location>
        <begin position="563"/>
        <end position="586"/>
    </location>
</feature>
<dbReference type="InterPro" id="IPR048389">
    <property type="entry name" value="YciQ-like_C"/>
</dbReference>
<dbReference type="RefSeq" id="WP_253645439.1">
    <property type="nucleotide sequence ID" value="NZ_BAAAMO010000002.1"/>
</dbReference>
<dbReference type="InterPro" id="IPR018702">
    <property type="entry name" value="DUF2207"/>
</dbReference>
<evidence type="ECO:0000313" key="5">
    <source>
        <dbReference type="EMBL" id="MFD0926706.1"/>
    </source>
</evidence>
<evidence type="ECO:0000256" key="1">
    <source>
        <dbReference type="SAM" id="MobiDB-lite"/>
    </source>
</evidence>
<comment type="caution">
    <text evidence="5">The sequence shown here is derived from an EMBL/GenBank/DDBJ whole genome shotgun (WGS) entry which is preliminary data.</text>
</comment>
<organism evidence="5 6">
    <name type="scientific">Williamsia deligens</name>
    <dbReference type="NCBI Taxonomy" id="321325"/>
    <lineage>
        <taxon>Bacteria</taxon>
        <taxon>Bacillati</taxon>
        <taxon>Actinomycetota</taxon>
        <taxon>Actinomycetes</taxon>
        <taxon>Mycobacteriales</taxon>
        <taxon>Nocardiaceae</taxon>
        <taxon>Williamsia</taxon>
    </lineage>
</organism>
<dbReference type="Pfam" id="PF20990">
    <property type="entry name" value="DUF2207_C"/>
    <property type="match status" value="1"/>
</dbReference>
<keyword evidence="6" id="KW-1185">Reference proteome</keyword>
<dbReference type="EMBL" id="JBHTIL010000001">
    <property type="protein sequence ID" value="MFD0926706.1"/>
    <property type="molecule type" value="Genomic_DNA"/>
</dbReference>
<keyword evidence="2" id="KW-0812">Transmembrane</keyword>
<keyword evidence="2" id="KW-0472">Membrane</keyword>